<gene>
    <name evidence="1" type="ORF">Ahy_A02g008085</name>
</gene>
<proteinExistence type="predicted"/>
<evidence type="ECO:0000313" key="1">
    <source>
        <dbReference type="EMBL" id="RYR73646.1"/>
    </source>
</evidence>
<sequence>MLKQHRELSMLIRRTIENNKEVGIRPNKIYQSYVAAAGDHRELSFIEKDVRNYIMRKVQNVSKLEDAKEFGKYLLRKKEKNPNFFFELELEVDQLINIAFWVDTRSWAACEYFRDVISFDTTYNTNRYNLVFCSFVEVNHHD</sequence>
<dbReference type="PANTHER" id="PTHR47718">
    <property type="entry name" value="OS01G0519700 PROTEIN"/>
    <property type="match status" value="1"/>
</dbReference>
<comment type="caution">
    <text evidence="1">The sequence shown here is derived from an EMBL/GenBank/DDBJ whole genome shotgun (WGS) entry which is preliminary data.</text>
</comment>
<accession>A0A445EDR0</accession>
<organism evidence="1 2">
    <name type="scientific">Arachis hypogaea</name>
    <name type="common">Peanut</name>
    <dbReference type="NCBI Taxonomy" id="3818"/>
    <lineage>
        <taxon>Eukaryota</taxon>
        <taxon>Viridiplantae</taxon>
        <taxon>Streptophyta</taxon>
        <taxon>Embryophyta</taxon>
        <taxon>Tracheophyta</taxon>
        <taxon>Spermatophyta</taxon>
        <taxon>Magnoliopsida</taxon>
        <taxon>eudicotyledons</taxon>
        <taxon>Gunneridae</taxon>
        <taxon>Pentapetalae</taxon>
        <taxon>rosids</taxon>
        <taxon>fabids</taxon>
        <taxon>Fabales</taxon>
        <taxon>Fabaceae</taxon>
        <taxon>Papilionoideae</taxon>
        <taxon>50 kb inversion clade</taxon>
        <taxon>dalbergioids sensu lato</taxon>
        <taxon>Dalbergieae</taxon>
        <taxon>Pterocarpus clade</taxon>
        <taxon>Arachis</taxon>
    </lineage>
</organism>
<reference evidence="1 2" key="1">
    <citation type="submission" date="2019-01" db="EMBL/GenBank/DDBJ databases">
        <title>Sequencing of cultivated peanut Arachis hypogaea provides insights into genome evolution and oil improvement.</title>
        <authorList>
            <person name="Chen X."/>
        </authorList>
    </citation>
    <scope>NUCLEOTIDE SEQUENCE [LARGE SCALE GENOMIC DNA]</scope>
    <source>
        <strain evidence="2">cv. Fuhuasheng</strain>
        <tissue evidence="1">Leaves</tissue>
    </source>
</reference>
<dbReference type="EMBL" id="SDMP01000002">
    <property type="protein sequence ID" value="RYR73646.1"/>
    <property type="molecule type" value="Genomic_DNA"/>
</dbReference>
<dbReference type="Proteomes" id="UP000289738">
    <property type="component" value="Chromosome A02"/>
</dbReference>
<dbReference type="PANTHER" id="PTHR47718:SF13">
    <property type="entry name" value="OS09G0290500 PROTEIN"/>
    <property type="match status" value="1"/>
</dbReference>
<evidence type="ECO:0000313" key="2">
    <source>
        <dbReference type="Proteomes" id="UP000289738"/>
    </source>
</evidence>
<name>A0A445EDR0_ARAHY</name>
<dbReference type="AlphaFoldDB" id="A0A445EDR0"/>
<keyword evidence="2" id="KW-1185">Reference proteome</keyword>
<protein>
    <submittedName>
        <fullName evidence="1">Uncharacterized protein</fullName>
    </submittedName>
</protein>